<dbReference type="Pfam" id="PF13460">
    <property type="entry name" value="NAD_binding_10"/>
    <property type="match status" value="1"/>
</dbReference>
<dbReference type="Gene3D" id="3.40.50.720">
    <property type="entry name" value="NAD(P)-binding Rossmann-like Domain"/>
    <property type="match status" value="1"/>
</dbReference>
<dbReference type="EMBL" id="CP089982">
    <property type="protein sequence ID" value="WXA90498.1"/>
    <property type="molecule type" value="Genomic_DNA"/>
</dbReference>
<proteinExistence type="predicted"/>
<accession>A0ABZ2JVK5</accession>
<dbReference type="Proteomes" id="UP001379533">
    <property type="component" value="Chromosome"/>
</dbReference>
<reference evidence="2 3" key="1">
    <citation type="submission" date="2021-12" db="EMBL/GenBank/DDBJ databases">
        <title>Discovery of the Pendulisporaceae a myxobacterial family with distinct sporulation behavior and unique specialized metabolism.</title>
        <authorList>
            <person name="Garcia R."/>
            <person name="Popoff A."/>
            <person name="Bader C.D."/>
            <person name="Loehr J."/>
            <person name="Walesch S."/>
            <person name="Walt C."/>
            <person name="Boldt J."/>
            <person name="Bunk B."/>
            <person name="Haeckl F.J.F.P.J."/>
            <person name="Gunesch A.P."/>
            <person name="Birkelbach J."/>
            <person name="Nuebel U."/>
            <person name="Pietschmann T."/>
            <person name="Bach T."/>
            <person name="Mueller R."/>
        </authorList>
    </citation>
    <scope>NUCLEOTIDE SEQUENCE [LARGE SCALE GENOMIC DNA]</scope>
    <source>
        <strain evidence="2 3">MSr12523</strain>
    </source>
</reference>
<feature type="domain" description="NAD(P)-binding" evidence="1">
    <location>
        <begin position="7"/>
        <end position="197"/>
    </location>
</feature>
<dbReference type="InterPro" id="IPR051606">
    <property type="entry name" value="Polyketide_Oxido-like"/>
</dbReference>
<dbReference type="RefSeq" id="WP_394841111.1">
    <property type="nucleotide sequence ID" value="NZ_CP089982.1"/>
</dbReference>
<dbReference type="SUPFAM" id="SSF51735">
    <property type="entry name" value="NAD(P)-binding Rossmann-fold domains"/>
    <property type="match status" value="1"/>
</dbReference>
<dbReference type="PANTHER" id="PTHR43355">
    <property type="entry name" value="FLAVIN REDUCTASE (NADPH)"/>
    <property type="match status" value="1"/>
</dbReference>
<organism evidence="2 3">
    <name type="scientific">Pendulispora brunnea</name>
    <dbReference type="NCBI Taxonomy" id="2905690"/>
    <lineage>
        <taxon>Bacteria</taxon>
        <taxon>Pseudomonadati</taxon>
        <taxon>Myxococcota</taxon>
        <taxon>Myxococcia</taxon>
        <taxon>Myxococcales</taxon>
        <taxon>Sorangiineae</taxon>
        <taxon>Pendulisporaceae</taxon>
        <taxon>Pendulispora</taxon>
    </lineage>
</organism>
<evidence type="ECO:0000259" key="1">
    <source>
        <dbReference type="Pfam" id="PF13460"/>
    </source>
</evidence>
<dbReference type="InterPro" id="IPR016040">
    <property type="entry name" value="NAD(P)-bd_dom"/>
</dbReference>
<dbReference type="PANTHER" id="PTHR43355:SF2">
    <property type="entry name" value="FLAVIN REDUCTASE (NADPH)"/>
    <property type="match status" value="1"/>
</dbReference>
<evidence type="ECO:0000313" key="2">
    <source>
        <dbReference type="EMBL" id="WXA90498.1"/>
    </source>
</evidence>
<keyword evidence="3" id="KW-1185">Reference proteome</keyword>
<protein>
    <submittedName>
        <fullName evidence="2">NAD(P)H-binding protein</fullName>
    </submittedName>
</protein>
<sequence length="212" mass="21930">MRIAVFGAAGNVGRRVVAEALARGHEVTAVVRDAARFDDVHAGARVCTGDAANVDDVAALGRGHDVVVGATRPAPGRESDLVAAAKALLAGVAQSDTRLVLVGGAATLVVPGGSGTVMDDARFLGPEYRAIARACAAQLEVCRAEVSADWTYLSPPALLEPGARTGQYRLGGDELLLDAAGQSAISMEDFAVALLDEVERPAHRRARFTVAY</sequence>
<name>A0ABZ2JVK5_9BACT</name>
<dbReference type="InterPro" id="IPR036291">
    <property type="entry name" value="NAD(P)-bd_dom_sf"/>
</dbReference>
<evidence type="ECO:0000313" key="3">
    <source>
        <dbReference type="Proteomes" id="UP001379533"/>
    </source>
</evidence>
<gene>
    <name evidence="2" type="ORF">LZC95_29080</name>
</gene>